<protein>
    <recommendedName>
        <fullName evidence="4">DUF3592 domain-containing protein</fullName>
    </recommendedName>
</protein>
<organism evidence="2 3">
    <name type="scientific">Raineyella fluvialis</name>
    <dbReference type="NCBI Taxonomy" id="2662261"/>
    <lineage>
        <taxon>Bacteria</taxon>
        <taxon>Bacillati</taxon>
        <taxon>Actinomycetota</taxon>
        <taxon>Actinomycetes</taxon>
        <taxon>Propionibacteriales</taxon>
        <taxon>Propionibacteriaceae</taxon>
        <taxon>Raineyella</taxon>
    </lineage>
</organism>
<keyword evidence="1" id="KW-0812">Transmembrane</keyword>
<reference evidence="2 3" key="1">
    <citation type="submission" date="2019-10" db="EMBL/GenBank/DDBJ databases">
        <title>Genomic analysis of Raineyella sp. CBA3103.</title>
        <authorList>
            <person name="Roh S.W."/>
        </authorList>
    </citation>
    <scope>NUCLEOTIDE SEQUENCE [LARGE SCALE GENOMIC DNA]</scope>
    <source>
        <strain evidence="2 3">CBA3103</strain>
    </source>
</reference>
<keyword evidence="3" id="KW-1185">Reference proteome</keyword>
<feature type="transmembrane region" description="Helical" evidence="1">
    <location>
        <begin position="99"/>
        <end position="120"/>
    </location>
</feature>
<accession>A0A5Q2F9M3</accession>
<name>A0A5Q2F9M3_9ACTN</name>
<dbReference type="EMBL" id="CP045725">
    <property type="protein sequence ID" value="QGF23602.1"/>
    <property type="molecule type" value="Genomic_DNA"/>
</dbReference>
<dbReference type="AlphaFoldDB" id="A0A5Q2F9M3"/>
<proteinExistence type="predicted"/>
<dbReference type="RefSeq" id="WP_153572132.1">
    <property type="nucleotide sequence ID" value="NZ_CP045725.1"/>
</dbReference>
<keyword evidence="1" id="KW-0472">Membrane</keyword>
<keyword evidence="1" id="KW-1133">Transmembrane helix</keyword>
<dbReference type="KEGG" id="rain:Rai3103_07905"/>
<dbReference type="Proteomes" id="UP000386847">
    <property type="component" value="Chromosome"/>
</dbReference>
<evidence type="ECO:0000313" key="3">
    <source>
        <dbReference type="Proteomes" id="UP000386847"/>
    </source>
</evidence>
<gene>
    <name evidence="2" type="ORF">Rai3103_07905</name>
</gene>
<evidence type="ECO:0000313" key="2">
    <source>
        <dbReference type="EMBL" id="QGF23602.1"/>
    </source>
</evidence>
<evidence type="ECO:0000256" key="1">
    <source>
        <dbReference type="SAM" id="Phobius"/>
    </source>
</evidence>
<sequence>MRILRAVGVIILLTLGVAAFVAAGVQIKAGEVGEWGTFTVTTVNCSTKVCTVSGDFRGVKYVKTRIILGNEAGEDVGDEVAAWYSPNEGRDGVAYRAPWRWWIAPFVTILFGLAVLVLAFDSAMTRLRFGAPAQAPARALPNPSEDD</sequence>
<evidence type="ECO:0008006" key="4">
    <source>
        <dbReference type="Google" id="ProtNLM"/>
    </source>
</evidence>